<name>A0A8J5RPC1_ZIZPA</name>
<dbReference type="CDD" id="cd00303">
    <property type="entry name" value="retropepsin_like"/>
    <property type="match status" value="1"/>
</dbReference>
<dbReference type="Proteomes" id="UP000729402">
    <property type="component" value="Unassembled WGS sequence"/>
</dbReference>
<organism evidence="1 2">
    <name type="scientific">Zizania palustris</name>
    <name type="common">Northern wild rice</name>
    <dbReference type="NCBI Taxonomy" id="103762"/>
    <lineage>
        <taxon>Eukaryota</taxon>
        <taxon>Viridiplantae</taxon>
        <taxon>Streptophyta</taxon>
        <taxon>Embryophyta</taxon>
        <taxon>Tracheophyta</taxon>
        <taxon>Spermatophyta</taxon>
        <taxon>Magnoliopsida</taxon>
        <taxon>Liliopsida</taxon>
        <taxon>Poales</taxon>
        <taxon>Poaceae</taxon>
        <taxon>BOP clade</taxon>
        <taxon>Oryzoideae</taxon>
        <taxon>Oryzeae</taxon>
        <taxon>Zizaniinae</taxon>
        <taxon>Zizania</taxon>
    </lineage>
</organism>
<protein>
    <submittedName>
        <fullName evidence="1">Uncharacterized protein</fullName>
    </submittedName>
</protein>
<proteinExistence type="predicted"/>
<evidence type="ECO:0000313" key="1">
    <source>
        <dbReference type="EMBL" id="KAG8052992.1"/>
    </source>
</evidence>
<dbReference type="OrthoDB" id="688043at2759"/>
<dbReference type="PANTHER" id="PTHR35046">
    <property type="entry name" value="ZINC KNUCKLE (CCHC-TYPE) FAMILY PROTEIN"/>
    <property type="match status" value="1"/>
</dbReference>
<reference evidence="1" key="1">
    <citation type="journal article" date="2021" name="bioRxiv">
        <title>Whole Genome Assembly and Annotation of Northern Wild Rice, Zizania palustris L., Supports a Whole Genome Duplication in the Zizania Genus.</title>
        <authorList>
            <person name="Haas M."/>
            <person name="Kono T."/>
            <person name="Macchietto M."/>
            <person name="Millas R."/>
            <person name="McGilp L."/>
            <person name="Shao M."/>
            <person name="Duquette J."/>
            <person name="Hirsch C.N."/>
            <person name="Kimball J."/>
        </authorList>
    </citation>
    <scope>NUCLEOTIDE SEQUENCE</scope>
    <source>
        <tissue evidence="1">Fresh leaf tissue</tissue>
    </source>
</reference>
<evidence type="ECO:0000313" key="2">
    <source>
        <dbReference type="Proteomes" id="UP000729402"/>
    </source>
</evidence>
<dbReference type="AlphaFoldDB" id="A0A8J5RPC1"/>
<accession>A0A8J5RPC1</accession>
<gene>
    <name evidence="1" type="ORF">GUJ93_ZPchr0001g30975</name>
</gene>
<reference evidence="1" key="2">
    <citation type="submission" date="2021-02" db="EMBL/GenBank/DDBJ databases">
        <authorList>
            <person name="Kimball J.A."/>
            <person name="Haas M.W."/>
            <person name="Macchietto M."/>
            <person name="Kono T."/>
            <person name="Duquette J."/>
            <person name="Shao M."/>
        </authorList>
    </citation>
    <scope>NUCLEOTIDE SEQUENCE</scope>
    <source>
        <tissue evidence="1">Fresh leaf tissue</tissue>
    </source>
</reference>
<dbReference type="PANTHER" id="PTHR35046:SF9">
    <property type="entry name" value="RNA-DIRECTED DNA POLYMERASE"/>
    <property type="match status" value="1"/>
</dbReference>
<dbReference type="EMBL" id="JAAALK010000288">
    <property type="protein sequence ID" value="KAG8052992.1"/>
    <property type="molecule type" value="Genomic_DNA"/>
</dbReference>
<keyword evidence="2" id="KW-1185">Reference proteome</keyword>
<comment type="caution">
    <text evidence="1">The sequence shown here is derived from an EMBL/GenBank/DDBJ whole genome shotgun (WGS) entry which is preliminary data.</text>
</comment>
<sequence>MSVVDMRKYLIIVAQRVLSAQMEKAEQNQHHKLFQTRFIVKERACHIIIDSESCSNLTCSDLVDKLGLTTHPHPHLYSIEWFNSCGKLKVSRVVRVQFLVGIYRNSARFAVMFMKTCSLLLDRP</sequence>